<evidence type="ECO:0000256" key="1">
    <source>
        <dbReference type="ARBA" id="ARBA00023002"/>
    </source>
</evidence>
<dbReference type="InterPro" id="IPR043143">
    <property type="entry name" value="Mal/L-sulf/L-lact_DH-like_NADP"/>
</dbReference>
<accession>S2D9F4</accession>
<dbReference type="EC" id="1.1.1.130" evidence="2"/>
<dbReference type="PANTHER" id="PTHR11091:SF3">
    <property type="entry name" value="2,3-DIKETO-L-GULONATE REDUCTASE"/>
    <property type="match status" value="1"/>
</dbReference>
<keyword evidence="3" id="KW-1185">Reference proteome</keyword>
<gene>
    <name evidence="2" type="ORF">A33Q_3561</name>
</gene>
<dbReference type="Pfam" id="PF02615">
    <property type="entry name" value="Ldh_2"/>
    <property type="match status" value="1"/>
</dbReference>
<dbReference type="InterPro" id="IPR043144">
    <property type="entry name" value="Mal/L-sulf/L-lact_DH-like_ah"/>
</dbReference>
<dbReference type="PANTHER" id="PTHR11091">
    <property type="entry name" value="OXIDOREDUCTASE-RELATED"/>
    <property type="match status" value="1"/>
</dbReference>
<dbReference type="OrthoDB" id="9769447at2"/>
<protein>
    <submittedName>
        <fullName evidence="2">3-dehydro-L-gulonate 2-dehydrogenase</fullName>
        <ecNumber evidence="2">1.1.1.130</ecNumber>
    </submittedName>
</protein>
<dbReference type="AlphaFoldDB" id="S2D9F4"/>
<dbReference type="Gene3D" id="1.10.1530.10">
    <property type="match status" value="1"/>
</dbReference>
<dbReference type="Proteomes" id="UP000006073">
    <property type="component" value="Unassembled WGS sequence"/>
</dbReference>
<dbReference type="eggNOG" id="COG2055">
    <property type="taxonomic scope" value="Bacteria"/>
</dbReference>
<dbReference type="InterPro" id="IPR036111">
    <property type="entry name" value="Mal/L-sulfo/L-lacto_DH-like_sf"/>
</dbReference>
<evidence type="ECO:0000313" key="2">
    <source>
        <dbReference type="EMBL" id="EOZ93615.1"/>
    </source>
</evidence>
<dbReference type="GO" id="GO:0047559">
    <property type="term" value="F:3-dehydro-L-gulonate 2-dehydrogenase activity"/>
    <property type="evidence" value="ECO:0007669"/>
    <property type="project" value="UniProtKB-EC"/>
</dbReference>
<name>S2D9F4_INDAL</name>
<evidence type="ECO:0000313" key="3">
    <source>
        <dbReference type="Proteomes" id="UP000006073"/>
    </source>
</evidence>
<keyword evidence="1 2" id="KW-0560">Oxidoreductase</keyword>
<dbReference type="RefSeq" id="WP_009033777.1">
    <property type="nucleotide sequence ID" value="NZ_ALWO02000045.1"/>
</dbReference>
<organism evidence="2 3">
    <name type="scientific">Indibacter alkaliphilus (strain CCUG 57479 / KCTC 22604 / LW1)</name>
    <dbReference type="NCBI Taxonomy" id="1189612"/>
    <lineage>
        <taxon>Bacteria</taxon>
        <taxon>Pseudomonadati</taxon>
        <taxon>Bacteroidota</taxon>
        <taxon>Cytophagia</taxon>
        <taxon>Cytophagales</taxon>
        <taxon>Cyclobacteriaceae</taxon>
    </lineage>
</organism>
<dbReference type="InterPro" id="IPR003767">
    <property type="entry name" value="Malate/L-lactate_DH-like"/>
</dbReference>
<comment type="caution">
    <text evidence="2">The sequence shown here is derived from an EMBL/GenBank/DDBJ whole genome shotgun (WGS) entry which is preliminary data.</text>
</comment>
<dbReference type="Gene3D" id="3.30.1370.60">
    <property type="entry name" value="Hypothetical oxidoreductase yiak, domain 2"/>
    <property type="match status" value="1"/>
</dbReference>
<dbReference type="NCBIfam" id="NF009750">
    <property type="entry name" value="PRK13260.1"/>
    <property type="match status" value="1"/>
</dbReference>
<dbReference type="SUPFAM" id="SSF89733">
    <property type="entry name" value="L-sulfolactate dehydrogenase-like"/>
    <property type="match status" value="1"/>
</dbReference>
<dbReference type="STRING" id="1189612.A33Q_3561"/>
<reference evidence="2 3" key="1">
    <citation type="journal article" date="2013" name="Genome Announc.">
        <title>Draft Genome Sequence of Indibacter alkaliphilus Strain LW1T, Isolated from Lonar Lake, a Haloalkaline Lake in the Buldana District of Maharashtra, India.</title>
        <authorList>
            <person name="Singh A."/>
            <person name="Kumar Jangir P."/>
            <person name="Sharma R."/>
            <person name="Singh A."/>
            <person name="Kumar Pinnaka A."/>
            <person name="Shivaji S."/>
        </authorList>
    </citation>
    <scope>NUCLEOTIDE SEQUENCE [LARGE SCALE GENOMIC DNA]</scope>
    <source>
        <strain evidence="3">CCUG 57479 / KCTC 22604 / LW1</strain>
    </source>
</reference>
<sequence length="340" mass="37317">MTDQKLIPFPEIFKTLSSILIEKGFSIEKAENCAMLFAQASLDGVPSHGLNRFPIFLEMIKEGVVKPESDPELIQKSLMYEQWDGQLGPGPLNAQFAMYRAIQMSKEFGMGLVGLKNTNHWMRAGNYGLLATEAGCIGICFTNTKPNLPAWGGSEPKLGNNPLVVAIPRKEGPILLDMAMSQFSYGKLNIFKNSGKKMPFEAGFDKQGNLTKDPSEIIENELALPIGLWKGAAFSLVLDIVASLLSGGNAVHQIGKAGGEFAVSQVFISLNMEKLGITEMSDTQLEGILEDFHSSQVLEGQKVRFPGENLLKTRKQNMEMGVPVDKLIWEKILAHADLDE</sequence>
<proteinExistence type="predicted"/>
<dbReference type="EMBL" id="ALWO02000045">
    <property type="protein sequence ID" value="EOZ93615.1"/>
    <property type="molecule type" value="Genomic_DNA"/>
</dbReference>